<dbReference type="Proteomes" id="UP000054560">
    <property type="component" value="Unassembled WGS sequence"/>
</dbReference>
<dbReference type="Gene3D" id="3.40.50.1110">
    <property type="entry name" value="SGNH hydrolase"/>
    <property type="match status" value="1"/>
</dbReference>
<dbReference type="GeneID" id="25904720"/>
<dbReference type="EMBL" id="KQ241826">
    <property type="protein sequence ID" value="KNC83543.1"/>
    <property type="molecule type" value="Genomic_DNA"/>
</dbReference>
<organism evidence="2 3">
    <name type="scientific">Sphaeroforma arctica JP610</name>
    <dbReference type="NCBI Taxonomy" id="667725"/>
    <lineage>
        <taxon>Eukaryota</taxon>
        <taxon>Ichthyosporea</taxon>
        <taxon>Ichthyophonida</taxon>
        <taxon>Sphaeroforma</taxon>
    </lineage>
</organism>
<evidence type="ECO:0000313" key="3">
    <source>
        <dbReference type="Proteomes" id="UP000054560"/>
    </source>
</evidence>
<dbReference type="OrthoDB" id="1600564at2759"/>
<name>A0A0L0G5L9_9EUKA</name>
<dbReference type="InterPro" id="IPR036514">
    <property type="entry name" value="SGNH_hydro_sf"/>
</dbReference>
<evidence type="ECO:0000313" key="2">
    <source>
        <dbReference type="EMBL" id="KNC83543.1"/>
    </source>
</evidence>
<keyword evidence="3" id="KW-1185">Reference proteome</keyword>
<protein>
    <submittedName>
        <fullName evidence="2">Uncharacterized protein</fullName>
    </submittedName>
</protein>
<sequence>MAVGNPDLSNSTRSQPSEKTVHLYVFGDSLSDSGNVAALVANISTSSVFCNGRYGDGPVWHDYLEHVLNGTHHGHLFTGCEHVVSIGKGKEGENKEACQSGGRDSNLDIKITVSGEYDLLKAERCHAFDCAGGSRSATATQPDGIADCTMCSRASATNNENCASVKHRDTTVTHEYHISSENTSTPPAGGRVSPRPSERTRHAHAAELLTGHTSDTRIDESGVNEVTAFAVHDNVLNRFGNNPGGNNARYEHLSDVEWEHIIEDDIECDAMQYGTEYSTDTITHVSVYDDSLAKPSPRGEMLITTLAINETECAYTVKVHNYAHGGSTTCNDAQQGFATYVNPVAMCACCVYMLIP</sequence>
<feature type="region of interest" description="Disordered" evidence="1">
    <location>
        <begin position="176"/>
        <end position="201"/>
    </location>
</feature>
<gene>
    <name evidence="2" type="ORF">SARC_04216</name>
</gene>
<proteinExistence type="predicted"/>
<dbReference type="RefSeq" id="XP_014157445.1">
    <property type="nucleotide sequence ID" value="XM_014301970.1"/>
</dbReference>
<reference evidence="2 3" key="1">
    <citation type="submission" date="2011-02" db="EMBL/GenBank/DDBJ databases">
        <title>The Genome Sequence of Sphaeroforma arctica JP610.</title>
        <authorList>
            <consortium name="The Broad Institute Genome Sequencing Platform"/>
            <person name="Russ C."/>
            <person name="Cuomo C."/>
            <person name="Young S.K."/>
            <person name="Zeng Q."/>
            <person name="Gargeya S."/>
            <person name="Alvarado L."/>
            <person name="Berlin A."/>
            <person name="Chapman S.B."/>
            <person name="Chen Z."/>
            <person name="Freedman E."/>
            <person name="Gellesch M."/>
            <person name="Goldberg J."/>
            <person name="Griggs A."/>
            <person name="Gujja S."/>
            <person name="Heilman E."/>
            <person name="Heiman D."/>
            <person name="Howarth C."/>
            <person name="Mehta T."/>
            <person name="Neiman D."/>
            <person name="Pearson M."/>
            <person name="Roberts A."/>
            <person name="Saif S."/>
            <person name="Shea T."/>
            <person name="Shenoy N."/>
            <person name="Sisk P."/>
            <person name="Stolte C."/>
            <person name="Sykes S."/>
            <person name="White J."/>
            <person name="Yandava C."/>
            <person name="Burger G."/>
            <person name="Gray M.W."/>
            <person name="Holland P.W.H."/>
            <person name="King N."/>
            <person name="Lang F.B.F."/>
            <person name="Roger A.J."/>
            <person name="Ruiz-Trillo I."/>
            <person name="Haas B."/>
            <person name="Nusbaum C."/>
            <person name="Birren B."/>
        </authorList>
    </citation>
    <scope>NUCLEOTIDE SEQUENCE [LARGE SCALE GENOMIC DNA]</scope>
    <source>
        <strain evidence="2 3">JP610</strain>
    </source>
</reference>
<evidence type="ECO:0000256" key="1">
    <source>
        <dbReference type="SAM" id="MobiDB-lite"/>
    </source>
</evidence>
<accession>A0A0L0G5L9</accession>
<dbReference type="AlphaFoldDB" id="A0A0L0G5L9"/>